<feature type="compositionally biased region" description="Basic and acidic residues" evidence="4">
    <location>
        <begin position="328"/>
        <end position="340"/>
    </location>
</feature>
<dbReference type="AlphaFoldDB" id="A0AAV2RHD3"/>
<protein>
    <recommendedName>
        <fullName evidence="5">Symplekin/Pta1 N-terminal domain-containing protein</fullName>
    </recommendedName>
</protein>
<name>A0AAV2RHD3_MEGNR</name>
<dbReference type="PANTHER" id="PTHR15245:SF20">
    <property type="entry name" value="SYMPLEKIN"/>
    <property type="match status" value="1"/>
</dbReference>
<organism evidence="6 7">
    <name type="scientific">Meganyctiphanes norvegica</name>
    <name type="common">Northern krill</name>
    <name type="synonym">Thysanopoda norvegica</name>
    <dbReference type="NCBI Taxonomy" id="48144"/>
    <lineage>
        <taxon>Eukaryota</taxon>
        <taxon>Metazoa</taxon>
        <taxon>Ecdysozoa</taxon>
        <taxon>Arthropoda</taxon>
        <taxon>Crustacea</taxon>
        <taxon>Multicrustacea</taxon>
        <taxon>Malacostraca</taxon>
        <taxon>Eumalacostraca</taxon>
        <taxon>Eucarida</taxon>
        <taxon>Euphausiacea</taxon>
        <taxon>Euphausiidae</taxon>
        <taxon>Meganyctiphanes</taxon>
    </lineage>
</organism>
<feature type="compositionally biased region" description="Polar residues" evidence="4">
    <location>
        <begin position="508"/>
        <end position="529"/>
    </location>
</feature>
<dbReference type="EMBL" id="CAXKWB010023900">
    <property type="protein sequence ID" value="CAL4125619.1"/>
    <property type="molecule type" value="Genomic_DNA"/>
</dbReference>
<proteinExistence type="predicted"/>
<evidence type="ECO:0000256" key="4">
    <source>
        <dbReference type="SAM" id="MobiDB-lite"/>
    </source>
</evidence>
<dbReference type="InterPro" id="IPR021850">
    <property type="entry name" value="Symplekin/Pta1"/>
</dbReference>
<comment type="caution">
    <text evidence="6">The sequence shown here is derived from an EMBL/GenBank/DDBJ whole genome shotgun (WGS) entry which is preliminary data.</text>
</comment>
<feature type="compositionally biased region" description="Low complexity" evidence="4">
    <location>
        <begin position="450"/>
        <end position="471"/>
    </location>
</feature>
<dbReference type="SUPFAM" id="SSF48371">
    <property type="entry name" value="ARM repeat"/>
    <property type="match status" value="1"/>
</dbReference>
<dbReference type="Pfam" id="PF11935">
    <property type="entry name" value="SYMPK_PTA1_N"/>
    <property type="match status" value="1"/>
</dbReference>
<accession>A0AAV2RHD3</accession>
<feature type="compositionally biased region" description="Polar residues" evidence="4">
    <location>
        <begin position="267"/>
        <end position="283"/>
    </location>
</feature>
<feature type="compositionally biased region" description="Basic and acidic residues" evidence="4">
    <location>
        <begin position="550"/>
        <end position="570"/>
    </location>
</feature>
<feature type="region of interest" description="Disordered" evidence="4">
    <location>
        <begin position="720"/>
        <end position="757"/>
    </location>
</feature>
<evidence type="ECO:0000259" key="5">
    <source>
        <dbReference type="Pfam" id="PF11935"/>
    </source>
</evidence>
<feature type="compositionally biased region" description="Low complexity" evidence="4">
    <location>
        <begin position="296"/>
        <end position="312"/>
    </location>
</feature>
<evidence type="ECO:0000256" key="3">
    <source>
        <dbReference type="ARBA" id="ARBA00023242"/>
    </source>
</evidence>
<evidence type="ECO:0000313" key="6">
    <source>
        <dbReference type="EMBL" id="CAL4125619.1"/>
    </source>
</evidence>
<evidence type="ECO:0000313" key="7">
    <source>
        <dbReference type="Proteomes" id="UP001497623"/>
    </source>
</evidence>
<comment type="subcellular location">
    <subcellularLocation>
        <location evidence="1">Nucleus</location>
    </subcellularLocation>
</comment>
<dbReference type="InterPro" id="IPR011989">
    <property type="entry name" value="ARM-like"/>
</dbReference>
<evidence type="ECO:0000256" key="2">
    <source>
        <dbReference type="ARBA" id="ARBA00022664"/>
    </source>
</evidence>
<sequence length="757" mass="84774">MEYTQMLGEPQLITGLGTLLNDEDPLVVKRTIRVFANVYRHSLNMLSTGELDEKTFSKAWPTVSSIANELIEMLDNSENEGITVHIVRFLEAAVLAHILSDIARYPHILSETSPTVSKIILGLTNLLDTDYVGGSAFVVGTRAMITIACYKEDQRKEVIDLIEKKLAKPAATLFDHHIRSLNKMLQRNLFRILRREQGPEEKERIIEMLVKVGVKRRLLAGWIPSIQSQRKRSAPSQMSTDDIIGRTTPPHKKLRDGDTTPPRSPEYSPTASYIPTASPNTQAAPEYIPTKIQKAPSYQPNSRPNSRPNSQPNSPPRSPVNSLSGRSTPDRPLNDSKPDDINVNFDLLKKIIHSTNSKKLEDPNIEVIAKALEQPQAVELVLEHMDQLQDIPDEDLLMNQLREVGSDENAKKETLAALLVKILPKSVIDQLKRLNEGIEVKTESVSKFASSVPTSTSVPKSTSSSSQVAPTKPVTISTPFFSGQDVDLRSLLNPKGGDVDMRMLDPRNIQQTNTNDPRMGTSKVNQGNSRDPRSKHSEPSPMSVAQTPSRDPRSMTSRDPRRPTEIRDPRVAMSSMNGQELGRRSPHLMQDMGRRSPNLMQDMGRRSPNFMQDMDRRSPNFMQDMGRRSPNFIPNAQDMGRRSPNFFQNDGNNLSALDPRIRNEGIPIGNTVQNYNHGVPLGNFNSNTVPRFNGMNMNNGNMQNNYKYMDRNHNMNGPVNHGPMRNNGNGLKNDQNGWQQSPPQTMQNRAAMRMSAS</sequence>
<evidence type="ECO:0000256" key="1">
    <source>
        <dbReference type="ARBA" id="ARBA00004123"/>
    </source>
</evidence>
<dbReference type="Gene3D" id="1.25.10.10">
    <property type="entry name" value="Leucine-rich Repeat Variant"/>
    <property type="match status" value="1"/>
</dbReference>
<keyword evidence="3" id="KW-0539">Nucleus</keyword>
<dbReference type="InterPro" id="IPR032460">
    <property type="entry name" value="Symplekin/Pta1_N"/>
</dbReference>
<keyword evidence="2" id="KW-0507">mRNA processing</keyword>
<dbReference type="InterPro" id="IPR016024">
    <property type="entry name" value="ARM-type_fold"/>
</dbReference>
<gene>
    <name evidence="6" type="ORF">MNOR_LOCUS25251</name>
</gene>
<keyword evidence="7" id="KW-1185">Reference proteome</keyword>
<dbReference type="GO" id="GO:0006397">
    <property type="term" value="P:mRNA processing"/>
    <property type="evidence" value="ECO:0007669"/>
    <property type="project" value="UniProtKB-KW"/>
</dbReference>
<feature type="domain" description="Symplekin/Pta1 N-terminal" evidence="5">
    <location>
        <begin position="24"/>
        <end position="102"/>
    </location>
</feature>
<dbReference type="Proteomes" id="UP001497623">
    <property type="component" value="Unassembled WGS sequence"/>
</dbReference>
<feature type="region of interest" description="Disordered" evidence="4">
    <location>
        <begin position="508"/>
        <end position="590"/>
    </location>
</feature>
<feature type="region of interest" description="Disordered" evidence="4">
    <location>
        <begin position="227"/>
        <end position="340"/>
    </location>
</feature>
<feature type="region of interest" description="Disordered" evidence="4">
    <location>
        <begin position="447"/>
        <end position="480"/>
    </location>
</feature>
<reference evidence="6 7" key="1">
    <citation type="submission" date="2024-05" db="EMBL/GenBank/DDBJ databases">
        <authorList>
            <person name="Wallberg A."/>
        </authorList>
    </citation>
    <scope>NUCLEOTIDE SEQUENCE [LARGE SCALE GENOMIC DNA]</scope>
</reference>
<dbReference type="GO" id="GO:0005847">
    <property type="term" value="C:mRNA cleavage and polyadenylation specificity factor complex"/>
    <property type="evidence" value="ECO:0007669"/>
    <property type="project" value="TreeGrafter"/>
</dbReference>
<dbReference type="PANTHER" id="PTHR15245">
    <property type="entry name" value="SYMPLEKIN-RELATED"/>
    <property type="match status" value="1"/>
</dbReference>
<feature type="compositionally biased region" description="Polar residues" evidence="4">
    <location>
        <begin position="726"/>
        <end position="748"/>
    </location>
</feature>